<proteinExistence type="predicted"/>
<reference evidence="2" key="1">
    <citation type="submission" date="2022-11" db="UniProtKB">
        <authorList>
            <consortium name="WormBaseParasite"/>
        </authorList>
    </citation>
    <scope>IDENTIFICATION</scope>
</reference>
<accession>A0AC34RK68</accession>
<organism evidence="1 2">
    <name type="scientific">Panagrolaimus sp. JU765</name>
    <dbReference type="NCBI Taxonomy" id="591449"/>
    <lineage>
        <taxon>Eukaryota</taxon>
        <taxon>Metazoa</taxon>
        <taxon>Ecdysozoa</taxon>
        <taxon>Nematoda</taxon>
        <taxon>Chromadorea</taxon>
        <taxon>Rhabditida</taxon>
        <taxon>Tylenchina</taxon>
        <taxon>Panagrolaimomorpha</taxon>
        <taxon>Panagrolaimoidea</taxon>
        <taxon>Panagrolaimidae</taxon>
        <taxon>Panagrolaimus</taxon>
    </lineage>
</organism>
<sequence length="498" mass="58179">MVKDSVDVSKKLGKTNFTAGFLLESLRENDEKFKKLHGDKSVIDIEAEDVSEGKGFVAVVLLCKVKFAEPDSEVYTTVLKIPGTESYIEAEDVSEGKGFVAVVLLCKVKFEEPDSEVYTTVLKIPGTESYVAAFEDSGNDESKPDKELLYRLADLHNLECEFYSRWAPVLEIPIPKVYKTHHWIIGKEEGVLHMEDLTRKGKTMERYTSLNLTQIRNITKQLAHMHKIRNITKHLAHMHKVTIATTHSWRNKFYIRESKFEETSKLIDSAFDKFLKLTDDAHFYEPLFKKYRKFATNVDMHRYIYVDSWKEADMPPVLVHGDFWASNIIWKVTDDGEVTNDVAVYFDWQHLHEGSPMEDLATLITKCCDGHVRRKVEEFFFDFYIEQLTEEMKKDGKDLEEFFFDFYIEQLTEEMKKDGKDCPYSVEKVKRAYELIFIIKVFTLLAGIVFIMDQETKDESERIRRAKLDYINLRFRHALEDADQLLNSDLKQLFEKFG</sequence>
<protein>
    <submittedName>
        <fullName evidence="2">CHK kinase-like domain-containing protein</fullName>
    </submittedName>
</protein>
<evidence type="ECO:0000313" key="2">
    <source>
        <dbReference type="WBParaSite" id="JU765_v2.g7556.t2"/>
    </source>
</evidence>
<dbReference type="WBParaSite" id="JU765_v2.g7556.t2">
    <property type="protein sequence ID" value="JU765_v2.g7556.t2"/>
    <property type="gene ID" value="JU765_v2.g7556"/>
</dbReference>
<dbReference type="Proteomes" id="UP000887576">
    <property type="component" value="Unplaced"/>
</dbReference>
<evidence type="ECO:0000313" key="1">
    <source>
        <dbReference type="Proteomes" id="UP000887576"/>
    </source>
</evidence>
<name>A0AC34RK68_9BILA</name>